<dbReference type="EMBL" id="JAHYBX010000001">
    <property type="protein sequence ID" value="MCA1854683.1"/>
    <property type="molecule type" value="Genomic_DNA"/>
</dbReference>
<gene>
    <name evidence="8" type="primary">fliD</name>
    <name evidence="8" type="ORF">LE190_01905</name>
</gene>
<keyword evidence="8" id="KW-0282">Flagellum</keyword>
<dbReference type="PANTHER" id="PTHR30288:SF0">
    <property type="entry name" value="FLAGELLAR HOOK-ASSOCIATED PROTEIN 2"/>
    <property type="match status" value="1"/>
</dbReference>
<proteinExistence type="inferred from homology"/>
<keyword evidence="9" id="KW-1185">Reference proteome</keyword>
<protein>
    <recommendedName>
        <fullName evidence="5">Flagellar hook-associated protein 2</fullName>
        <shortName evidence="5">HAP2</shortName>
    </recommendedName>
    <alternativeName>
        <fullName evidence="5">Flagellar cap protein</fullName>
    </alternativeName>
</protein>
<evidence type="ECO:0000256" key="5">
    <source>
        <dbReference type="RuleBase" id="RU362066"/>
    </source>
</evidence>
<feature type="domain" description="Flagellar hook-associated protein 2 N-terminal" evidence="6">
    <location>
        <begin position="10"/>
        <end position="106"/>
    </location>
</feature>
<dbReference type="InterPro" id="IPR010810">
    <property type="entry name" value="Flagellin_hook_IN_motif"/>
</dbReference>
<evidence type="ECO:0000259" key="6">
    <source>
        <dbReference type="Pfam" id="PF02465"/>
    </source>
</evidence>
<evidence type="ECO:0000256" key="3">
    <source>
        <dbReference type="ARBA" id="ARBA00023054"/>
    </source>
</evidence>
<accession>A0ABS7Y5R0</accession>
<keyword evidence="8" id="KW-0966">Cell projection</keyword>
<keyword evidence="8" id="KW-0969">Cilium</keyword>
<comment type="subunit">
    <text evidence="2 5">Homopentamer.</text>
</comment>
<evidence type="ECO:0000256" key="2">
    <source>
        <dbReference type="ARBA" id="ARBA00011255"/>
    </source>
</evidence>
<dbReference type="RefSeq" id="WP_225237132.1">
    <property type="nucleotide sequence ID" value="NZ_JAHYBX010000001.1"/>
</dbReference>
<reference evidence="8 9" key="1">
    <citation type="submission" date="2021-07" db="EMBL/GenBank/DDBJ databases">
        <title>Characterization of Violacein-producing bacteria and related species.</title>
        <authorList>
            <person name="Wilson H.S."/>
            <person name="De Leon M.E."/>
        </authorList>
    </citation>
    <scope>NUCLEOTIDE SEQUENCE [LARGE SCALE GENOMIC DNA]</scope>
    <source>
        <strain evidence="8 9">HSC-2F05</strain>
    </source>
</reference>
<dbReference type="PANTHER" id="PTHR30288">
    <property type="entry name" value="FLAGELLAR CAP/ASSEMBLY PROTEIN FLID"/>
    <property type="match status" value="1"/>
</dbReference>
<feature type="domain" description="Flagellar hook-associated protein 2 C-terminal" evidence="7">
    <location>
        <begin position="253"/>
        <end position="478"/>
    </location>
</feature>
<evidence type="ECO:0000256" key="4">
    <source>
        <dbReference type="ARBA" id="ARBA00023143"/>
    </source>
</evidence>
<name>A0ABS7Y5R0_9BURK</name>
<keyword evidence="5" id="KW-0964">Secreted</keyword>
<comment type="caution">
    <text evidence="8">The sequence shown here is derived from an EMBL/GenBank/DDBJ whole genome shotgun (WGS) entry which is preliminary data.</text>
</comment>
<dbReference type="Pfam" id="PF07196">
    <property type="entry name" value="Flagellin_IN"/>
    <property type="match status" value="1"/>
</dbReference>
<evidence type="ECO:0000313" key="9">
    <source>
        <dbReference type="Proteomes" id="UP001198602"/>
    </source>
</evidence>
<dbReference type="InterPro" id="IPR040026">
    <property type="entry name" value="FliD"/>
</dbReference>
<keyword evidence="4 5" id="KW-0975">Bacterial flagellum</keyword>
<dbReference type="Pfam" id="PF02465">
    <property type="entry name" value="FliD_N"/>
    <property type="match status" value="1"/>
</dbReference>
<organism evidence="8 9">
    <name type="scientific">Massilia hydrophila</name>
    <dbReference type="NCBI Taxonomy" id="3044279"/>
    <lineage>
        <taxon>Bacteria</taxon>
        <taxon>Pseudomonadati</taxon>
        <taxon>Pseudomonadota</taxon>
        <taxon>Betaproteobacteria</taxon>
        <taxon>Burkholderiales</taxon>
        <taxon>Oxalobacteraceae</taxon>
        <taxon>Telluria group</taxon>
        <taxon>Massilia</taxon>
    </lineage>
</organism>
<dbReference type="Pfam" id="PF07195">
    <property type="entry name" value="FliD_C"/>
    <property type="match status" value="1"/>
</dbReference>
<evidence type="ECO:0000256" key="1">
    <source>
        <dbReference type="ARBA" id="ARBA00009764"/>
    </source>
</evidence>
<sequence>MAISSAGIGSGLKVDELVSQLMTVERMPITALDKKEASYQAKLSSIGSLKGAFSAFQTAAKALSTPDKFTPTKASVSDSAILGASASASAVAGSYDVKVESLAAAQKLTMSSAANGGYAATTSVVGQGTITIDFGTYASAGADTTFTPNAAKPGKTITIGSNNTLAGIRDAINGANAGVSASIINDGSGYRLALTSNETGLRNEMRITVGGDAGTIGELGQLAYDRTSTTVDPDTIPPTVTTGASKMTQNVAAADAKIIVDNVPITSPSNTLTEAIQGVTLNLTKTTAPDASTKITVARDTSNVKTAIEGFVKAYNEATKAMRDATSVNQTTGTAAPLVGDSTVRALQSQLRGVLSAPVAGAPKGSALLSDAGLSFDKTGTLVIDDAKLSAAIADPSKDLSKLFSSGAGTKGYAWQADVLVGKILSPIGPLNNRATAVQENIKRLGDDRDAIKTRLLSVEQRYRNQFTALDKLVANMTTTSAYLSQQLAALAANNNS</sequence>
<dbReference type="InterPro" id="IPR003481">
    <property type="entry name" value="FliD_N"/>
</dbReference>
<keyword evidence="3" id="KW-0175">Coiled coil</keyword>
<comment type="subcellular location">
    <subcellularLocation>
        <location evidence="5">Secreted</location>
    </subcellularLocation>
    <subcellularLocation>
        <location evidence="5">Bacterial flagellum</location>
    </subcellularLocation>
</comment>
<evidence type="ECO:0000259" key="7">
    <source>
        <dbReference type="Pfam" id="PF07195"/>
    </source>
</evidence>
<dbReference type="Proteomes" id="UP001198602">
    <property type="component" value="Unassembled WGS sequence"/>
</dbReference>
<evidence type="ECO:0000313" key="8">
    <source>
        <dbReference type="EMBL" id="MCA1854683.1"/>
    </source>
</evidence>
<dbReference type="InterPro" id="IPR010809">
    <property type="entry name" value="FliD_C"/>
</dbReference>
<comment type="function">
    <text evidence="5">Required for morphogenesis and for the elongation of the flagellar filament by facilitating polymerization of the flagellin monomers at the tip of growing filament. Forms a capping structure, which prevents flagellin subunits (transported through the central channel of the flagellum) from leaking out without polymerization at the distal end.</text>
</comment>
<comment type="similarity">
    <text evidence="1 5">Belongs to the FliD family.</text>
</comment>